<dbReference type="AlphaFoldDB" id="A0A074JY24"/>
<feature type="domain" description="Uncharacterised protein YhfZ C-terminal" evidence="1">
    <location>
        <begin position="13"/>
        <end position="234"/>
    </location>
</feature>
<sequence>MGRVITHIDTGLCWNIAKLPAVQLLMPSSGSIEIDVLVEHVTGKLGAMNIPYFISNATGGERRIAQVLKGDFDIALTSMGAARNMVETIPDACLRTMPPETYYSSRRLIVVSRSGEARDDWKTIAIDRNSSDHNDITEAEFPSSEGYSHVETDFRQVPSRILRREVDAGLWHLTSSPVPLELAGLRASMLQRETAVEIHRNLSAAAFVVNPERPELVSLLAELDDTLVMQAQLTAFHQEDPYLKAFETIG</sequence>
<dbReference type="SUPFAM" id="SSF53850">
    <property type="entry name" value="Periplasmic binding protein-like II"/>
    <property type="match status" value="1"/>
</dbReference>
<dbReference type="eggNOG" id="COG3221">
    <property type="taxonomic scope" value="Bacteria"/>
</dbReference>
<name>A0A074JY24_9RHOB</name>
<protein>
    <recommendedName>
        <fullName evidence="1">Uncharacterized protein YhfZ C-terminal domain-containing protein</fullName>
    </recommendedName>
</protein>
<evidence type="ECO:0000313" key="2">
    <source>
        <dbReference type="EMBL" id="KEO60785.1"/>
    </source>
</evidence>
<accession>A0A074JY24</accession>
<reference evidence="2 3" key="1">
    <citation type="journal article" date="2015" name="Antonie Van Leeuwenhoek">
        <title>Thioclava indica sp. nov., isolated from surface seawater of the Indian Ocean.</title>
        <authorList>
            <person name="Liu Y."/>
            <person name="Lai Q."/>
            <person name="Du J."/>
            <person name="Xu H."/>
            <person name="Jiang L."/>
            <person name="Shao Z."/>
        </authorList>
    </citation>
    <scope>NUCLEOTIDE SEQUENCE [LARGE SCALE GENOMIC DNA]</scope>
    <source>
        <strain evidence="2 3">DT23-4</strain>
    </source>
</reference>
<organism evidence="2 3">
    <name type="scientific">Thioclava indica</name>
    <dbReference type="NCBI Taxonomy" id="1353528"/>
    <lineage>
        <taxon>Bacteria</taxon>
        <taxon>Pseudomonadati</taxon>
        <taxon>Pseudomonadota</taxon>
        <taxon>Alphaproteobacteria</taxon>
        <taxon>Rhodobacterales</taxon>
        <taxon>Paracoccaceae</taxon>
        <taxon>Thioclava</taxon>
    </lineage>
</organism>
<comment type="caution">
    <text evidence="2">The sequence shown here is derived from an EMBL/GenBank/DDBJ whole genome shotgun (WGS) entry which is preliminary data.</text>
</comment>
<dbReference type="EMBL" id="AUNB01000015">
    <property type="protein sequence ID" value="KEO60785.1"/>
    <property type="molecule type" value="Genomic_DNA"/>
</dbReference>
<dbReference type="Gene3D" id="3.40.190.10">
    <property type="entry name" value="Periplasmic binding protein-like II"/>
    <property type="match status" value="2"/>
</dbReference>
<dbReference type="InterPro" id="IPR032791">
    <property type="entry name" value="YhfZ_C"/>
</dbReference>
<dbReference type="STRING" id="1353528.DT23_12530"/>
<gene>
    <name evidence="2" type="ORF">DT23_12530</name>
</gene>
<keyword evidence="3" id="KW-1185">Reference proteome</keyword>
<evidence type="ECO:0000259" key="1">
    <source>
        <dbReference type="Pfam" id="PF14503"/>
    </source>
</evidence>
<dbReference type="Pfam" id="PF14503">
    <property type="entry name" value="YhfZ_C"/>
    <property type="match status" value="1"/>
</dbReference>
<evidence type="ECO:0000313" key="3">
    <source>
        <dbReference type="Proteomes" id="UP000027471"/>
    </source>
</evidence>
<proteinExistence type="predicted"/>
<dbReference type="Proteomes" id="UP000027471">
    <property type="component" value="Unassembled WGS sequence"/>
</dbReference>